<dbReference type="EMBL" id="KN734699">
    <property type="protein sequence ID" value="KIH57186.1"/>
    <property type="molecule type" value="Genomic_DNA"/>
</dbReference>
<evidence type="ECO:0000313" key="2">
    <source>
        <dbReference type="EMBL" id="KIH57186.1"/>
    </source>
</evidence>
<name>A0A0C2GJC7_9BILA</name>
<protein>
    <submittedName>
        <fullName evidence="2">Uncharacterized protein</fullName>
    </submittedName>
</protein>
<reference evidence="2 3" key="1">
    <citation type="submission" date="2013-12" db="EMBL/GenBank/DDBJ databases">
        <title>Draft genome of the parsitic nematode Ancylostoma duodenale.</title>
        <authorList>
            <person name="Mitreva M."/>
        </authorList>
    </citation>
    <scope>NUCLEOTIDE SEQUENCE [LARGE SCALE GENOMIC DNA]</scope>
    <source>
        <strain evidence="2 3">Zhejiang</strain>
    </source>
</reference>
<evidence type="ECO:0000256" key="1">
    <source>
        <dbReference type="SAM" id="MobiDB-lite"/>
    </source>
</evidence>
<gene>
    <name evidence="2" type="ORF">ANCDUO_12625</name>
</gene>
<proteinExistence type="predicted"/>
<dbReference type="OrthoDB" id="10256233at2759"/>
<accession>A0A0C2GJC7</accession>
<organism evidence="2 3">
    <name type="scientific">Ancylostoma duodenale</name>
    <dbReference type="NCBI Taxonomy" id="51022"/>
    <lineage>
        <taxon>Eukaryota</taxon>
        <taxon>Metazoa</taxon>
        <taxon>Ecdysozoa</taxon>
        <taxon>Nematoda</taxon>
        <taxon>Chromadorea</taxon>
        <taxon>Rhabditida</taxon>
        <taxon>Rhabditina</taxon>
        <taxon>Rhabditomorpha</taxon>
        <taxon>Strongyloidea</taxon>
        <taxon>Ancylostomatidae</taxon>
        <taxon>Ancylostomatinae</taxon>
        <taxon>Ancylostoma</taxon>
    </lineage>
</organism>
<evidence type="ECO:0000313" key="3">
    <source>
        <dbReference type="Proteomes" id="UP000054047"/>
    </source>
</evidence>
<dbReference type="AlphaFoldDB" id="A0A0C2GJC7"/>
<feature type="region of interest" description="Disordered" evidence="1">
    <location>
        <begin position="74"/>
        <end position="96"/>
    </location>
</feature>
<dbReference type="Proteomes" id="UP000054047">
    <property type="component" value="Unassembled WGS sequence"/>
</dbReference>
<sequence>MISLIFVTLEKDIVVGNDHHPPYRIHIEAFGSLQQSDIRVERLSYPKSQDIEFRVSKRKVKELNVPVSLSKSKREQLEKLQSREPPPPSHLCFIRK</sequence>
<keyword evidence="3" id="KW-1185">Reference proteome</keyword>